<gene>
    <name evidence="8" type="ORF">CYCCA115_LOCUS10161</name>
</gene>
<evidence type="ECO:0000256" key="6">
    <source>
        <dbReference type="SAM" id="SignalP"/>
    </source>
</evidence>
<evidence type="ECO:0000256" key="2">
    <source>
        <dbReference type="ARBA" id="ARBA00013194"/>
    </source>
</evidence>
<dbReference type="PANTHER" id="PTHR43811:SF19">
    <property type="entry name" value="39 KDA FK506-BINDING NUCLEAR PROTEIN"/>
    <property type="match status" value="1"/>
</dbReference>
<dbReference type="EMBL" id="CAKOGP040001557">
    <property type="protein sequence ID" value="CAJ1946019.1"/>
    <property type="molecule type" value="Genomic_DNA"/>
</dbReference>
<dbReference type="PROSITE" id="PS50059">
    <property type="entry name" value="FKBP_PPIASE"/>
    <property type="match status" value="1"/>
</dbReference>
<dbReference type="Pfam" id="PF00254">
    <property type="entry name" value="FKBP_C"/>
    <property type="match status" value="1"/>
</dbReference>
<dbReference type="EC" id="5.2.1.8" evidence="2 5"/>
<evidence type="ECO:0000256" key="5">
    <source>
        <dbReference type="PROSITE-ProRule" id="PRU00277"/>
    </source>
</evidence>
<proteinExistence type="predicted"/>
<dbReference type="AlphaFoldDB" id="A0AAD2FL17"/>
<evidence type="ECO:0000313" key="9">
    <source>
        <dbReference type="Proteomes" id="UP001295423"/>
    </source>
</evidence>
<evidence type="ECO:0000256" key="3">
    <source>
        <dbReference type="ARBA" id="ARBA00023110"/>
    </source>
</evidence>
<reference evidence="8" key="1">
    <citation type="submission" date="2023-08" db="EMBL/GenBank/DDBJ databases">
        <authorList>
            <person name="Audoor S."/>
            <person name="Bilcke G."/>
        </authorList>
    </citation>
    <scope>NUCLEOTIDE SEQUENCE</scope>
</reference>
<feature type="chain" id="PRO_5042189732" description="peptidylprolyl isomerase" evidence="6">
    <location>
        <begin position="20"/>
        <end position="229"/>
    </location>
</feature>
<dbReference type="PANTHER" id="PTHR43811">
    <property type="entry name" value="FKBP-TYPE PEPTIDYL-PROLYL CIS-TRANS ISOMERASE FKPA"/>
    <property type="match status" value="1"/>
</dbReference>
<evidence type="ECO:0000256" key="1">
    <source>
        <dbReference type="ARBA" id="ARBA00000971"/>
    </source>
</evidence>
<organism evidence="8 9">
    <name type="scientific">Cylindrotheca closterium</name>
    <dbReference type="NCBI Taxonomy" id="2856"/>
    <lineage>
        <taxon>Eukaryota</taxon>
        <taxon>Sar</taxon>
        <taxon>Stramenopiles</taxon>
        <taxon>Ochrophyta</taxon>
        <taxon>Bacillariophyta</taxon>
        <taxon>Bacillariophyceae</taxon>
        <taxon>Bacillariophycidae</taxon>
        <taxon>Bacillariales</taxon>
        <taxon>Bacillariaceae</taxon>
        <taxon>Cylindrotheca</taxon>
    </lineage>
</organism>
<evidence type="ECO:0000313" key="8">
    <source>
        <dbReference type="EMBL" id="CAJ1946019.1"/>
    </source>
</evidence>
<keyword evidence="9" id="KW-1185">Reference proteome</keyword>
<dbReference type="Proteomes" id="UP001295423">
    <property type="component" value="Unassembled WGS sequence"/>
</dbReference>
<dbReference type="GO" id="GO:0003755">
    <property type="term" value="F:peptidyl-prolyl cis-trans isomerase activity"/>
    <property type="evidence" value="ECO:0007669"/>
    <property type="project" value="UniProtKB-KW"/>
</dbReference>
<keyword evidence="3 5" id="KW-0697">Rotamase</keyword>
<evidence type="ECO:0000256" key="4">
    <source>
        <dbReference type="ARBA" id="ARBA00023235"/>
    </source>
</evidence>
<comment type="caution">
    <text evidence="8">The sequence shown here is derived from an EMBL/GenBank/DDBJ whole genome shotgun (WGS) entry which is preliminary data.</text>
</comment>
<name>A0AAD2FL17_9STRA</name>
<dbReference type="SUPFAM" id="SSF54534">
    <property type="entry name" value="FKBP-like"/>
    <property type="match status" value="1"/>
</dbReference>
<dbReference type="InterPro" id="IPR001179">
    <property type="entry name" value="PPIase_FKBP_dom"/>
</dbReference>
<dbReference type="InterPro" id="IPR046357">
    <property type="entry name" value="PPIase_dom_sf"/>
</dbReference>
<comment type="catalytic activity">
    <reaction evidence="1 5">
        <text>[protein]-peptidylproline (omega=180) = [protein]-peptidylproline (omega=0)</text>
        <dbReference type="Rhea" id="RHEA:16237"/>
        <dbReference type="Rhea" id="RHEA-COMP:10747"/>
        <dbReference type="Rhea" id="RHEA-COMP:10748"/>
        <dbReference type="ChEBI" id="CHEBI:83833"/>
        <dbReference type="ChEBI" id="CHEBI:83834"/>
        <dbReference type="EC" id="5.2.1.8"/>
    </reaction>
</comment>
<keyword evidence="4 5" id="KW-0413">Isomerase</keyword>
<dbReference type="Gene3D" id="3.10.50.40">
    <property type="match status" value="1"/>
</dbReference>
<feature type="domain" description="PPIase FKBP-type" evidence="7">
    <location>
        <begin position="96"/>
        <end position="193"/>
    </location>
</feature>
<keyword evidence="6" id="KW-0732">Signal</keyword>
<sequence>MNMLVAVLVLLSCLGPSTGLLHRKPPLPENTGTIVQQVSRRSAITAIPYSAAAVLFLSITDEAKAAGPNGLPLQTAASGLKWADAKMGSGQPVQNGASVSIDYSMASTVGRQPQIYTTKDKGTPYRWKLGDGSTIPGIEEAIIGTKDGEVPPMLPGGIRRVVIPAKLGYESILSESSPKCVEGQDIGPIPPKSNSDGGYQRWYQFYCNPRIPYQPDIVMDIKLYGKRTQ</sequence>
<evidence type="ECO:0000259" key="7">
    <source>
        <dbReference type="PROSITE" id="PS50059"/>
    </source>
</evidence>
<protein>
    <recommendedName>
        <fullName evidence="2 5">peptidylprolyl isomerase</fullName>
        <ecNumber evidence="2 5">5.2.1.8</ecNumber>
    </recommendedName>
</protein>
<accession>A0AAD2FL17</accession>
<feature type="signal peptide" evidence="6">
    <location>
        <begin position="1"/>
        <end position="19"/>
    </location>
</feature>